<dbReference type="InterPro" id="IPR029787">
    <property type="entry name" value="Nucleotide_cyclase"/>
</dbReference>
<dbReference type="Proteomes" id="UP000029393">
    <property type="component" value="Unassembled WGS sequence"/>
</dbReference>
<feature type="transmembrane region" description="Helical" evidence="8">
    <location>
        <begin position="199"/>
        <end position="218"/>
    </location>
</feature>
<accession>A0A091AR80</accession>
<dbReference type="PATRIC" id="fig|1384056.3.peg.2181"/>
<evidence type="ECO:0000256" key="7">
    <source>
        <dbReference type="ARBA" id="ARBA00034247"/>
    </source>
</evidence>
<evidence type="ECO:0000256" key="4">
    <source>
        <dbReference type="ARBA" id="ARBA00022692"/>
    </source>
</evidence>
<evidence type="ECO:0000259" key="9">
    <source>
        <dbReference type="PROSITE" id="PS50887"/>
    </source>
</evidence>
<keyword evidence="3" id="KW-1003">Cell membrane</keyword>
<feature type="domain" description="GGDEF" evidence="9">
    <location>
        <begin position="337"/>
        <end position="464"/>
    </location>
</feature>
<feature type="transmembrane region" description="Helical" evidence="8">
    <location>
        <begin position="148"/>
        <end position="173"/>
    </location>
</feature>
<dbReference type="SMART" id="SM00267">
    <property type="entry name" value="GGDEF"/>
    <property type="match status" value="1"/>
</dbReference>
<proteinExistence type="predicted"/>
<dbReference type="GO" id="GO:0005886">
    <property type="term" value="C:plasma membrane"/>
    <property type="evidence" value="ECO:0007669"/>
    <property type="project" value="UniProtKB-SubCell"/>
</dbReference>
<dbReference type="CDD" id="cd01949">
    <property type="entry name" value="GGDEF"/>
    <property type="match status" value="1"/>
</dbReference>
<reference evidence="10 11" key="1">
    <citation type="submission" date="2013-09" db="EMBL/GenBank/DDBJ databases">
        <title>Genome sequencing of Arenimonas metalli.</title>
        <authorList>
            <person name="Chen F."/>
            <person name="Wang G."/>
        </authorList>
    </citation>
    <scope>NUCLEOTIDE SEQUENCE [LARGE SCALE GENOMIC DNA]</scope>
    <source>
        <strain evidence="10 11">CF5-1</strain>
    </source>
</reference>
<feature type="transmembrane region" description="Helical" evidence="8">
    <location>
        <begin position="43"/>
        <end position="61"/>
    </location>
</feature>
<feature type="transmembrane region" description="Helical" evidence="8">
    <location>
        <begin position="117"/>
        <end position="136"/>
    </location>
</feature>
<protein>
    <recommendedName>
        <fullName evidence="2">diguanylate cyclase</fullName>
        <ecNumber evidence="2">2.7.7.65</ecNumber>
    </recommendedName>
</protein>
<keyword evidence="4 8" id="KW-0812">Transmembrane</keyword>
<keyword evidence="6 8" id="KW-0472">Membrane</keyword>
<evidence type="ECO:0000256" key="6">
    <source>
        <dbReference type="ARBA" id="ARBA00023136"/>
    </source>
</evidence>
<comment type="catalytic activity">
    <reaction evidence="7">
        <text>2 GTP = 3',3'-c-di-GMP + 2 diphosphate</text>
        <dbReference type="Rhea" id="RHEA:24898"/>
        <dbReference type="ChEBI" id="CHEBI:33019"/>
        <dbReference type="ChEBI" id="CHEBI:37565"/>
        <dbReference type="ChEBI" id="CHEBI:58805"/>
        <dbReference type="EC" id="2.7.7.65"/>
    </reaction>
</comment>
<dbReference type="eggNOG" id="COG2199">
    <property type="taxonomic scope" value="Bacteria"/>
</dbReference>
<dbReference type="GO" id="GO:0052621">
    <property type="term" value="F:diguanylate cyclase activity"/>
    <property type="evidence" value="ECO:0007669"/>
    <property type="project" value="UniProtKB-EC"/>
</dbReference>
<evidence type="ECO:0000313" key="10">
    <source>
        <dbReference type="EMBL" id="KFN42698.1"/>
    </source>
</evidence>
<dbReference type="Pfam" id="PF00990">
    <property type="entry name" value="GGDEF"/>
    <property type="match status" value="1"/>
</dbReference>
<feature type="transmembrane region" description="Helical" evidence="8">
    <location>
        <begin position="73"/>
        <end position="97"/>
    </location>
</feature>
<evidence type="ECO:0000256" key="8">
    <source>
        <dbReference type="SAM" id="Phobius"/>
    </source>
</evidence>
<organism evidence="10 11">
    <name type="scientific">Arenimonas metalli CF5-1</name>
    <dbReference type="NCBI Taxonomy" id="1384056"/>
    <lineage>
        <taxon>Bacteria</taxon>
        <taxon>Pseudomonadati</taxon>
        <taxon>Pseudomonadota</taxon>
        <taxon>Gammaproteobacteria</taxon>
        <taxon>Lysobacterales</taxon>
        <taxon>Lysobacteraceae</taxon>
        <taxon>Arenimonas</taxon>
    </lineage>
</organism>
<dbReference type="InterPro" id="IPR007895">
    <property type="entry name" value="MASE1"/>
</dbReference>
<feature type="transmembrane region" description="Helical" evidence="8">
    <location>
        <begin position="225"/>
        <end position="241"/>
    </location>
</feature>
<evidence type="ECO:0000256" key="2">
    <source>
        <dbReference type="ARBA" id="ARBA00012528"/>
    </source>
</evidence>
<dbReference type="InterPro" id="IPR000160">
    <property type="entry name" value="GGDEF_dom"/>
</dbReference>
<dbReference type="EMBL" id="AVCK01000044">
    <property type="protein sequence ID" value="KFN42698.1"/>
    <property type="molecule type" value="Genomic_DNA"/>
</dbReference>
<sequence length="464" mass="49025">MLHPLLLALWLGSFLLAAALEHAPHASLWFPPAAVTFAGLFSIGWRAVPAVFVACVLGTWLTESGNSEGEVRLGVFAVSSLVFAVIHIGAYALPAMVLRRLAPSAPAELTMRPVSQFLLLGALGALLAAVLGTFGLSRTDLLDAPDLFEIASAWWIGDYAALVTLAPFLALVLRKVGGDAGVRRFPPFEWGEWRLGRSAASKLALLFAVTLAILLGYLELSNSRALLVVLVLPVVLQLWIVHTESLASSQLGLLGFSLLTVGAAAGFDVGDDALVLQFAAISLAANTYLSLAAPALYAANERLRNQVSHDGLTGALSRTHFEDRVAIELARALRRSQPAAIVMLDLDGLKALNDTHGHAAGDLALRELVVRSKACLGPDDFMARLSGDEFALFLPGADAARAGHVVATIRQRLAAEPVQPLGFHVAASFGIATTSGDGASLSQLLQAADGAMYADKRARRIQNE</sequence>
<dbReference type="Pfam" id="PF05231">
    <property type="entry name" value="MASE1"/>
    <property type="match status" value="1"/>
</dbReference>
<dbReference type="PANTHER" id="PTHR45138">
    <property type="entry name" value="REGULATORY COMPONENTS OF SENSORY TRANSDUCTION SYSTEM"/>
    <property type="match status" value="1"/>
</dbReference>
<evidence type="ECO:0000313" key="11">
    <source>
        <dbReference type="Proteomes" id="UP000029393"/>
    </source>
</evidence>
<evidence type="ECO:0000256" key="5">
    <source>
        <dbReference type="ARBA" id="ARBA00022989"/>
    </source>
</evidence>
<feature type="transmembrane region" description="Helical" evidence="8">
    <location>
        <begin position="274"/>
        <end position="297"/>
    </location>
</feature>
<dbReference type="InterPro" id="IPR043128">
    <property type="entry name" value="Rev_trsase/Diguanyl_cyclase"/>
</dbReference>
<dbReference type="AlphaFoldDB" id="A0A091AR80"/>
<dbReference type="SUPFAM" id="SSF55073">
    <property type="entry name" value="Nucleotide cyclase"/>
    <property type="match status" value="1"/>
</dbReference>
<keyword evidence="5 8" id="KW-1133">Transmembrane helix</keyword>
<dbReference type="STRING" id="1384056.N787_03335"/>
<name>A0A091AR80_9GAMM</name>
<keyword evidence="11" id="KW-1185">Reference proteome</keyword>
<evidence type="ECO:0000256" key="1">
    <source>
        <dbReference type="ARBA" id="ARBA00004651"/>
    </source>
</evidence>
<feature type="transmembrane region" description="Helical" evidence="8">
    <location>
        <begin position="247"/>
        <end position="267"/>
    </location>
</feature>
<dbReference type="Gene3D" id="3.30.70.270">
    <property type="match status" value="1"/>
</dbReference>
<gene>
    <name evidence="10" type="ORF">N787_03335</name>
</gene>
<comment type="caution">
    <text evidence="10">The sequence shown here is derived from an EMBL/GenBank/DDBJ whole genome shotgun (WGS) entry which is preliminary data.</text>
</comment>
<dbReference type="InterPro" id="IPR050469">
    <property type="entry name" value="Diguanylate_Cyclase"/>
</dbReference>
<dbReference type="NCBIfam" id="TIGR00254">
    <property type="entry name" value="GGDEF"/>
    <property type="match status" value="1"/>
</dbReference>
<dbReference type="GO" id="GO:0043709">
    <property type="term" value="P:cell adhesion involved in single-species biofilm formation"/>
    <property type="evidence" value="ECO:0007669"/>
    <property type="project" value="TreeGrafter"/>
</dbReference>
<dbReference type="PROSITE" id="PS50887">
    <property type="entry name" value="GGDEF"/>
    <property type="match status" value="1"/>
</dbReference>
<comment type="subcellular location">
    <subcellularLocation>
        <location evidence="1">Cell membrane</location>
        <topology evidence="1">Multi-pass membrane protein</topology>
    </subcellularLocation>
</comment>
<dbReference type="EC" id="2.7.7.65" evidence="2"/>
<evidence type="ECO:0000256" key="3">
    <source>
        <dbReference type="ARBA" id="ARBA00022475"/>
    </source>
</evidence>
<dbReference type="GO" id="GO:1902201">
    <property type="term" value="P:negative regulation of bacterial-type flagellum-dependent cell motility"/>
    <property type="evidence" value="ECO:0007669"/>
    <property type="project" value="TreeGrafter"/>
</dbReference>
<dbReference type="PANTHER" id="PTHR45138:SF9">
    <property type="entry name" value="DIGUANYLATE CYCLASE DGCM-RELATED"/>
    <property type="match status" value="1"/>
</dbReference>